<feature type="non-terminal residue" evidence="2">
    <location>
        <position position="1"/>
    </location>
</feature>
<dbReference type="PANTHER" id="PTHR33332">
    <property type="entry name" value="REVERSE TRANSCRIPTASE DOMAIN-CONTAINING PROTEIN"/>
    <property type="match status" value="1"/>
</dbReference>
<proteinExistence type="predicted"/>
<dbReference type="GO" id="GO:0071897">
    <property type="term" value="P:DNA biosynthetic process"/>
    <property type="evidence" value="ECO:0007669"/>
    <property type="project" value="UniProtKB-ARBA"/>
</dbReference>
<name>A0AAV2QR03_MEGNR</name>
<comment type="caution">
    <text evidence="2">The sequence shown here is derived from an EMBL/GenBank/DDBJ whole genome shotgun (WGS) entry which is preliminary data.</text>
</comment>
<dbReference type="PROSITE" id="PS50878">
    <property type="entry name" value="RT_POL"/>
    <property type="match status" value="1"/>
</dbReference>
<dbReference type="EMBL" id="CAXKWB010010357">
    <property type="protein sequence ID" value="CAL4097706.1"/>
    <property type="molecule type" value="Genomic_DNA"/>
</dbReference>
<protein>
    <recommendedName>
        <fullName evidence="1">Reverse transcriptase domain-containing protein</fullName>
    </recommendedName>
</protein>
<dbReference type="InterPro" id="IPR000477">
    <property type="entry name" value="RT_dom"/>
</dbReference>
<reference evidence="2 3" key="1">
    <citation type="submission" date="2024-05" db="EMBL/GenBank/DDBJ databases">
        <authorList>
            <person name="Wallberg A."/>
        </authorList>
    </citation>
    <scope>NUCLEOTIDE SEQUENCE [LARGE SCALE GENOMIC DNA]</scope>
</reference>
<evidence type="ECO:0000313" key="2">
    <source>
        <dbReference type="EMBL" id="CAL4097706.1"/>
    </source>
</evidence>
<dbReference type="SUPFAM" id="SSF56672">
    <property type="entry name" value="DNA/RNA polymerases"/>
    <property type="match status" value="1"/>
</dbReference>
<dbReference type="AlphaFoldDB" id="A0AAV2QR03"/>
<organism evidence="2 3">
    <name type="scientific">Meganyctiphanes norvegica</name>
    <name type="common">Northern krill</name>
    <name type="synonym">Thysanopoda norvegica</name>
    <dbReference type="NCBI Taxonomy" id="48144"/>
    <lineage>
        <taxon>Eukaryota</taxon>
        <taxon>Metazoa</taxon>
        <taxon>Ecdysozoa</taxon>
        <taxon>Arthropoda</taxon>
        <taxon>Crustacea</taxon>
        <taxon>Multicrustacea</taxon>
        <taxon>Malacostraca</taxon>
        <taxon>Eumalacostraca</taxon>
        <taxon>Eucarida</taxon>
        <taxon>Euphausiacea</taxon>
        <taxon>Euphausiidae</taxon>
        <taxon>Meganyctiphanes</taxon>
    </lineage>
</organism>
<gene>
    <name evidence="2" type="ORF">MNOR_LOCUS16059</name>
</gene>
<evidence type="ECO:0000259" key="1">
    <source>
        <dbReference type="PROSITE" id="PS50878"/>
    </source>
</evidence>
<evidence type="ECO:0000313" key="3">
    <source>
        <dbReference type="Proteomes" id="UP001497623"/>
    </source>
</evidence>
<dbReference type="Pfam" id="PF00078">
    <property type="entry name" value="RVT_1"/>
    <property type="match status" value="1"/>
</dbReference>
<feature type="domain" description="Reverse transcriptase" evidence="1">
    <location>
        <begin position="1"/>
        <end position="175"/>
    </location>
</feature>
<dbReference type="InterPro" id="IPR043502">
    <property type="entry name" value="DNA/RNA_pol_sf"/>
</dbReference>
<keyword evidence="3" id="KW-1185">Reference proteome</keyword>
<sequence length="382" mass="43592">DYVGMVLLDLQKAFDTVDHSILCEKLKLMGVGSVQWFKSYLSNRKQIVTVNNSQSISGIVTCGVPQGSILGPLLFLCYINDMPLSVKCKLYLYADDSTLLVQGKQPTLIAQALSENLDRCRSWLIDNKLSLHLGKTEAILFGTKRKLKNVNNFQVKCGNAIINNVKSVKYLGLTLDADLSGESIVSNILKKAGGRLKFLYRHSNILNLKARKTLCSALIQCYFDYSCSSWYMGLTKRSKQKLQIMQNKMIRFILKLNSRSHIGCNELENVNMLNVSNRVKQIKLNHVYKIWRETSPEYMFENFNRISDTELKNCTRASINNFFVPRVQGNCINTFFYSGIKAWNSLPAKIKHIQNESTFKDKVQRNIALEARTVESCPFLFF</sequence>
<dbReference type="Proteomes" id="UP001497623">
    <property type="component" value="Unassembled WGS sequence"/>
</dbReference>
<accession>A0AAV2QR03</accession>